<sequence>MKNKCKKNSSVMTAMCCAIMLVCNVDAYAQKSSSVNPVKTSILPNVGWRDVKSDMEKPFDVNDPNWPQLDTNVRVNDLISVCPNSFCVVSNFGRKPNRGMMTFVLEVKLQKGSSLLFNADKNVRLTLDGATYKALPSSKMNLIPGKSLKGEVNIPIRKSLKGRRTATLLIQVGDDLHRFELAGSGGGRTQELALVPYNPTWMASEKKKNENLETRQRVEEVKKAVKKAEDVTKDIKDDLKEMLATAIALLRANNQLTENTKVDVNAEVMPEVRKDGAVEYNMKVRYDVQVVSDYVKKMNISQATEDWPAGKYRLKDSQAALQTAGIIKTTVESKLEEYIVPGTKVTVKIIGGTDAAPFRNAVAYDGSFGEIKDAECFVNGAYSYVSVNKEKGISSNEQLAYLRTLDIKDFMMAHVGPFRAADMRYEHFAEIAKEVGAQYRRVAVEITIHNAFQKKYPEIASYQENVYDRKSDVDINIPVAQVKSNAVAVIIGNTDYQVATGKQGTTKVGPVKYAVNDAKTMRDYLIKMLGVEENNILFKANADKKDFDDIFGVDGQEGKLAQMVAATGAKEVYFFYSGHGYPFMGQPYLLGVRSNPKSCKEQATSLQSIYKVLGALPVDKVNVITDACFSGQEITMEASATEFVRRPKPDKLAKFVILSAAKEDQYANWYKDKKHGLFSYVLFKAMQNKAQSDLNGDGTLTFDELYKYLSDEQATGVPYLVKELEGEQVHQNPVLQVSARAKDTFIKY</sequence>
<gene>
    <name evidence="4" type="ORF">H8S67_07470</name>
</gene>
<name>A0ABR7C9L3_9BACE</name>
<feature type="chain" id="PRO_5047209380" evidence="2">
    <location>
        <begin position="28"/>
        <end position="748"/>
    </location>
</feature>
<feature type="domain" description="Peptidase C14 caspase" evidence="3">
    <location>
        <begin position="487"/>
        <end position="737"/>
    </location>
</feature>
<dbReference type="InterPro" id="IPR029030">
    <property type="entry name" value="Caspase-like_dom_sf"/>
</dbReference>
<protein>
    <submittedName>
        <fullName evidence="4">Caspase family protein</fullName>
    </submittedName>
</protein>
<dbReference type="PROSITE" id="PS00018">
    <property type="entry name" value="EF_HAND_1"/>
    <property type="match status" value="1"/>
</dbReference>
<evidence type="ECO:0000313" key="5">
    <source>
        <dbReference type="Proteomes" id="UP000600600"/>
    </source>
</evidence>
<proteinExistence type="predicted"/>
<accession>A0ABR7C9L3</accession>
<dbReference type="InterPro" id="IPR011600">
    <property type="entry name" value="Pept_C14_caspase"/>
</dbReference>
<evidence type="ECO:0000256" key="2">
    <source>
        <dbReference type="SAM" id="SignalP"/>
    </source>
</evidence>
<evidence type="ECO:0000313" key="4">
    <source>
        <dbReference type="EMBL" id="MBC5604505.1"/>
    </source>
</evidence>
<dbReference type="SUPFAM" id="SSF52129">
    <property type="entry name" value="Caspase-like"/>
    <property type="match status" value="1"/>
</dbReference>
<dbReference type="EMBL" id="JACOOE010000003">
    <property type="protein sequence ID" value="MBC5604505.1"/>
    <property type="molecule type" value="Genomic_DNA"/>
</dbReference>
<organism evidence="4 5">
    <name type="scientific">Bacteroides difficilis</name>
    <dbReference type="NCBI Taxonomy" id="2763021"/>
    <lineage>
        <taxon>Bacteria</taxon>
        <taxon>Pseudomonadati</taxon>
        <taxon>Bacteroidota</taxon>
        <taxon>Bacteroidia</taxon>
        <taxon>Bacteroidales</taxon>
        <taxon>Bacteroidaceae</taxon>
        <taxon>Bacteroides</taxon>
    </lineage>
</organism>
<reference evidence="4 5" key="1">
    <citation type="submission" date="2020-08" db="EMBL/GenBank/DDBJ databases">
        <title>Genome public.</title>
        <authorList>
            <person name="Liu C."/>
            <person name="Sun Q."/>
        </authorList>
    </citation>
    <scope>NUCLEOTIDE SEQUENCE [LARGE SCALE GENOMIC DNA]</scope>
    <source>
        <strain evidence="4 5">M27</strain>
    </source>
</reference>
<feature type="signal peptide" evidence="2">
    <location>
        <begin position="1"/>
        <end position="27"/>
    </location>
</feature>
<keyword evidence="5" id="KW-1185">Reference proteome</keyword>
<comment type="caution">
    <text evidence="4">The sequence shown here is derived from an EMBL/GenBank/DDBJ whole genome shotgun (WGS) entry which is preliminary data.</text>
</comment>
<evidence type="ECO:0000259" key="3">
    <source>
        <dbReference type="Pfam" id="PF00656"/>
    </source>
</evidence>
<keyword evidence="2" id="KW-0732">Signal</keyword>
<dbReference type="RefSeq" id="WP_186966964.1">
    <property type="nucleotide sequence ID" value="NZ_JACOOE010000003.1"/>
</dbReference>
<evidence type="ECO:0000256" key="1">
    <source>
        <dbReference type="SAM" id="Coils"/>
    </source>
</evidence>
<dbReference type="Pfam" id="PF00656">
    <property type="entry name" value="Peptidase_C14"/>
    <property type="match status" value="1"/>
</dbReference>
<keyword evidence="1" id="KW-0175">Coiled coil</keyword>
<feature type="coiled-coil region" evidence="1">
    <location>
        <begin position="204"/>
        <end position="238"/>
    </location>
</feature>
<dbReference type="Proteomes" id="UP000600600">
    <property type="component" value="Unassembled WGS sequence"/>
</dbReference>
<dbReference type="Gene3D" id="3.40.50.1460">
    <property type="match status" value="1"/>
</dbReference>
<dbReference type="InterPro" id="IPR018247">
    <property type="entry name" value="EF_Hand_1_Ca_BS"/>
</dbReference>